<dbReference type="InterPro" id="IPR038578">
    <property type="entry name" value="GT29-like_sf"/>
</dbReference>
<dbReference type="PANTHER" id="PTHR45906">
    <property type="entry name" value="ALPHA-N-ACETYL-NEURAMINYL-2,3-BETA-GALACTOSYL-1, 3-N-ACETYL-GALACTOSAMINIDE ALPHA-2,6-SIALYLTRANSFERASE-LIKE"/>
    <property type="match status" value="1"/>
</dbReference>
<keyword evidence="9" id="KW-0333">Golgi apparatus</keyword>
<gene>
    <name evidence="16" type="ORF">FD755_010228</name>
</gene>
<protein>
    <submittedName>
        <fullName evidence="16">Uncharacterized protein</fullName>
    </submittedName>
</protein>
<evidence type="ECO:0000256" key="14">
    <source>
        <dbReference type="ARBA" id="ARBA00043744"/>
    </source>
</evidence>
<evidence type="ECO:0000256" key="13">
    <source>
        <dbReference type="ARBA" id="ARBA00023180"/>
    </source>
</evidence>
<evidence type="ECO:0000256" key="3">
    <source>
        <dbReference type="ARBA" id="ARBA00022676"/>
    </source>
</evidence>
<accession>A0A5N3XXQ5</accession>
<dbReference type="EMBL" id="VCEB01000004">
    <property type="protein sequence ID" value="KAB0378650.1"/>
    <property type="molecule type" value="Genomic_DNA"/>
</dbReference>
<dbReference type="InterPro" id="IPR001675">
    <property type="entry name" value="Glyco_trans_29"/>
</dbReference>
<keyword evidence="6" id="KW-0735">Signal-anchor</keyword>
<proteinExistence type="inferred from homology"/>
<evidence type="ECO:0000256" key="10">
    <source>
        <dbReference type="ARBA" id="ARBA00023098"/>
    </source>
</evidence>
<dbReference type="GO" id="GO:0009311">
    <property type="term" value="P:oligosaccharide metabolic process"/>
    <property type="evidence" value="ECO:0007669"/>
    <property type="project" value="TreeGrafter"/>
</dbReference>
<evidence type="ECO:0000313" key="16">
    <source>
        <dbReference type="EMBL" id="KAB0378650.1"/>
    </source>
</evidence>
<reference evidence="16 17" key="1">
    <citation type="submission" date="2019-06" db="EMBL/GenBank/DDBJ databases">
        <title>Discovery of a novel chromosome fission-fusion reversal in muntjac.</title>
        <authorList>
            <person name="Mudd A.B."/>
            <person name="Bredeson J.V."/>
            <person name="Baum R."/>
            <person name="Hockemeyer D."/>
            <person name="Rokhsar D.S."/>
        </authorList>
    </citation>
    <scope>NUCLEOTIDE SEQUENCE [LARGE SCALE GENOMIC DNA]</scope>
    <source>
        <strain evidence="16">UCam_UCB_Mr</strain>
        <tissue evidence="16">Fibroblast cell line</tissue>
    </source>
</reference>
<keyword evidence="17" id="KW-1185">Reference proteome</keyword>
<keyword evidence="3" id="KW-0328">Glycosyltransferase</keyword>
<name>A0A5N3XXQ5_MUNRE</name>
<comment type="similarity">
    <text evidence="2">Belongs to the glycosyltransferase 29 family.</text>
</comment>
<evidence type="ECO:0000256" key="2">
    <source>
        <dbReference type="ARBA" id="ARBA00006003"/>
    </source>
</evidence>
<evidence type="ECO:0000256" key="6">
    <source>
        <dbReference type="ARBA" id="ARBA00022968"/>
    </source>
</evidence>
<sequence length="245" mass="27723">CDPTPLPSGPSAGCRPLPHSSHQREMSNNQHSSSASEVSRYSSPWGRIRQPVNLKKWSITDGYISILAHKTALQPPDLLGTKLGPEVKQAECTIRMNDTPTTGYSEHLVGNKTTFRVVAHSSFINQTSETLFIFWGLPNKMQTPQDSLVCVIQRAGLVFPNMEAYTISLGCMTQEESYSWLSTAWFTVVTAQRPLLQRMPYHRYEPKALDECATYIQNERGNHPHFIRKKRVFSCWAQLYGITFS</sequence>
<feature type="non-terminal residue" evidence="16">
    <location>
        <position position="1"/>
    </location>
</feature>
<evidence type="ECO:0000256" key="12">
    <source>
        <dbReference type="ARBA" id="ARBA00023157"/>
    </source>
</evidence>
<keyword evidence="11" id="KW-0472">Membrane</keyword>
<comment type="subcellular location">
    <subcellularLocation>
        <location evidence="1">Golgi apparatus membrane</location>
        <topology evidence="1">Single-pass type II membrane protein</topology>
    </subcellularLocation>
</comment>
<feature type="compositionally biased region" description="Low complexity" evidence="15">
    <location>
        <begin position="32"/>
        <end position="42"/>
    </location>
</feature>
<dbReference type="Gene3D" id="3.90.1480.20">
    <property type="entry name" value="Glycosyl transferase family 29"/>
    <property type="match status" value="1"/>
</dbReference>
<evidence type="ECO:0000256" key="15">
    <source>
        <dbReference type="SAM" id="MobiDB-lite"/>
    </source>
</evidence>
<dbReference type="GO" id="GO:0000139">
    <property type="term" value="C:Golgi membrane"/>
    <property type="evidence" value="ECO:0007669"/>
    <property type="project" value="UniProtKB-SubCell"/>
</dbReference>
<evidence type="ECO:0000256" key="8">
    <source>
        <dbReference type="ARBA" id="ARBA00022989"/>
    </source>
</evidence>
<evidence type="ECO:0000256" key="1">
    <source>
        <dbReference type="ARBA" id="ARBA00004323"/>
    </source>
</evidence>
<keyword evidence="7" id="KW-0730">Sialic acid</keyword>
<dbReference type="PANTHER" id="PTHR45906:SF6">
    <property type="entry name" value="ALPHA-N-ACETYLGALACTOSAMINIDE ALPHA-2,6-SIALYLTRANSFERASE 6"/>
    <property type="match status" value="1"/>
</dbReference>
<keyword evidence="13" id="KW-0325">Glycoprotein</keyword>
<organism evidence="16 17">
    <name type="scientific">Muntiacus reevesi</name>
    <name type="common">Reeves' muntjac</name>
    <name type="synonym">Cervus reevesi</name>
    <dbReference type="NCBI Taxonomy" id="9886"/>
    <lineage>
        <taxon>Eukaryota</taxon>
        <taxon>Metazoa</taxon>
        <taxon>Chordata</taxon>
        <taxon>Craniata</taxon>
        <taxon>Vertebrata</taxon>
        <taxon>Euteleostomi</taxon>
        <taxon>Mammalia</taxon>
        <taxon>Eutheria</taxon>
        <taxon>Laurasiatheria</taxon>
        <taxon>Artiodactyla</taxon>
        <taxon>Ruminantia</taxon>
        <taxon>Pecora</taxon>
        <taxon>Cervidae</taxon>
        <taxon>Muntiacinae</taxon>
        <taxon>Muntiacus</taxon>
    </lineage>
</organism>
<evidence type="ECO:0000256" key="11">
    <source>
        <dbReference type="ARBA" id="ARBA00023136"/>
    </source>
</evidence>
<evidence type="ECO:0000256" key="4">
    <source>
        <dbReference type="ARBA" id="ARBA00022679"/>
    </source>
</evidence>
<keyword evidence="5" id="KW-0812">Transmembrane</keyword>
<keyword evidence="4" id="KW-0808">Transferase</keyword>
<evidence type="ECO:0000256" key="9">
    <source>
        <dbReference type="ARBA" id="ARBA00023034"/>
    </source>
</evidence>
<dbReference type="Pfam" id="PF00777">
    <property type="entry name" value="Glyco_transf_29"/>
    <property type="match status" value="1"/>
</dbReference>
<dbReference type="Proteomes" id="UP000326062">
    <property type="component" value="Chromosome 4"/>
</dbReference>
<dbReference type="GO" id="GO:0001574">
    <property type="term" value="P:ganglioside biosynthetic process"/>
    <property type="evidence" value="ECO:0007669"/>
    <property type="project" value="TreeGrafter"/>
</dbReference>
<keyword evidence="12" id="KW-1015">Disulfide bond</keyword>
<evidence type="ECO:0000313" key="17">
    <source>
        <dbReference type="Proteomes" id="UP000326062"/>
    </source>
</evidence>
<evidence type="ECO:0000256" key="5">
    <source>
        <dbReference type="ARBA" id="ARBA00022692"/>
    </source>
</evidence>
<evidence type="ECO:0000256" key="7">
    <source>
        <dbReference type="ARBA" id="ARBA00022981"/>
    </source>
</evidence>
<dbReference type="GO" id="GO:0001665">
    <property type="term" value="F:alpha-N-acetylgalactosaminide alpha-2,6-sialyltransferase activity"/>
    <property type="evidence" value="ECO:0007669"/>
    <property type="project" value="TreeGrafter"/>
</dbReference>
<feature type="region of interest" description="Disordered" evidence="15">
    <location>
        <begin position="1"/>
        <end position="42"/>
    </location>
</feature>
<comment type="catalytic activity">
    <reaction evidence="14">
        <text>a ganglioside GM1b (d18:1(4E)) + CMP-N-acetyl-beta-neuraminate = a ganglioside GD1alpha (d18:1(4E)) + CMP + H(+)</text>
        <dbReference type="Rhea" id="RHEA:41968"/>
        <dbReference type="ChEBI" id="CHEBI:15378"/>
        <dbReference type="ChEBI" id="CHEBI:57812"/>
        <dbReference type="ChEBI" id="CHEBI:60377"/>
        <dbReference type="ChEBI" id="CHEBI:78568"/>
        <dbReference type="ChEBI" id="CHEBI:78569"/>
    </reaction>
    <physiologicalReaction direction="left-to-right" evidence="14">
        <dbReference type="Rhea" id="RHEA:41969"/>
    </physiologicalReaction>
</comment>
<comment type="caution">
    <text evidence="16">The sequence shown here is derived from an EMBL/GenBank/DDBJ whole genome shotgun (WGS) entry which is preliminary data.</text>
</comment>
<dbReference type="AlphaFoldDB" id="A0A5N3XXQ5"/>
<keyword evidence="8" id="KW-1133">Transmembrane helix</keyword>
<keyword evidence="10" id="KW-0443">Lipid metabolism</keyword>